<keyword evidence="3 5" id="KW-1133">Transmembrane helix</keyword>
<evidence type="ECO:0000256" key="4">
    <source>
        <dbReference type="ARBA" id="ARBA00023136"/>
    </source>
</evidence>
<dbReference type="STRING" id="400682.A0A1X7VQM8"/>
<reference evidence="7" key="2">
    <citation type="submission" date="2017-05" db="UniProtKB">
        <authorList>
            <consortium name="EnsemblMetazoa"/>
        </authorList>
    </citation>
    <scope>IDENTIFICATION</scope>
</reference>
<evidence type="ECO:0000259" key="6">
    <source>
        <dbReference type="Pfam" id="PF06271"/>
    </source>
</evidence>
<gene>
    <name evidence="7" type="primary">105314894</name>
</gene>
<dbReference type="InParanoid" id="A0A1X7VQM8"/>
<dbReference type="Pfam" id="PF06271">
    <property type="entry name" value="RDD"/>
    <property type="match status" value="1"/>
</dbReference>
<dbReference type="OrthoDB" id="10061042at2759"/>
<evidence type="ECO:0000256" key="2">
    <source>
        <dbReference type="ARBA" id="ARBA00022692"/>
    </source>
</evidence>
<dbReference type="InterPro" id="IPR039871">
    <property type="entry name" value="FAM8A1"/>
</dbReference>
<dbReference type="InterPro" id="IPR010432">
    <property type="entry name" value="RDD"/>
</dbReference>
<evidence type="ECO:0000256" key="1">
    <source>
        <dbReference type="ARBA" id="ARBA00004141"/>
    </source>
</evidence>
<evidence type="ECO:0000313" key="8">
    <source>
        <dbReference type="Proteomes" id="UP000007879"/>
    </source>
</evidence>
<dbReference type="EnsemblMetazoa" id="XM_011409317.2">
    <property type="protein sequence ID" value="XP_011407619.1"/>
    <property type="gene ID" value="LOC105314894"/>
</dbReference>
<protein>
    <recommendedName>
        <fullName evidence="6">RDD domain-containing protein</fullName>
    </recommendedName>
</protein>
<dbReference type="AlphaFoldDB" id="A0A1X7VQM8"/>
<dbReference type="PANTHER" id="PTHR13659:SF5">
    <property type="entry name" value="PROTEIN FAM8A1"/>
    <property type="match status" value="1"/>
</dbReference>
<reference evidence="8" key="1">
    <citation type="journal article" date="2010" name="Nature">
        <title>The Amphimedon queenslandica genome and the evolution of animal complexity.</title>
        <authorList>
            <person name="Srivastava M."/>
            <person name="Simakov O."/>
            <person name="Chapman J."/>
            <person name="Fahey B."/>
            <person name="Gauthier M.E."/>
            <person name="Mitros T."/>
            <person name="Richards G.S."/>
            <person name="Conaco C."/>
            <person name="Dacre M."/>
            <person name="Hellsten U."/>
            <person name="Larroux C."/>
            <person name="Putnam N.H."/>
            <person name="Stanke M."/>
            <person name="Adamska M."/>
            <person name="Darling A."/>
            <person name="Degnan S.M."/>
            <person name="Oakley T.H."/>
            <person name="Plachetzki D.C."/>
            <person name="Zhai Y."/>
            <person name="Adamski M."/>
            <person name="Calcino A."/>
            <person name="Cummins S.F."/>
            <person name="Goodstein D.M."/>
            <person name="Harris C."/>
            <person name="Jackson D.J."/>
            <person name="Leys S.P."/>
            <person name="Shu S."/>
            <person name="Woodcroft B.J."/>
            <person name="Vervoort M."/>
            <person name="Kosik K.S."/>
            <person name="Manning G."/>
            <person name="Degnan B.M."/>
            <person name="Rokhsar D.S."/>
        </authorList>
    </citation>
    <scope>NUCLEOTIDE SEQUENCE [LARGE SCALE GENOMIC DNA]</scope>
</reference>
<dbReference type="EnsemblMetazoa" id="Aqu2.1.42140_001">
    <property type="protein sequence ID" value="Aqu2.1.42140_001"/>
    <property type="gene ID" value="Aqu2.1.42140"/>
</dbReference>
<dbReference type="Proteomes" id="UP000007879">
    <property type="component" value="Unassembled WGS sequence"/>
</dbReference>
<dbReference type="PANTHER" id="PTHR13659">
    <property type="entry name" value="AUTOSOMAL HIGHLY CONSERVED PROTEIN"/>
    <property type="match status" value="1"/>
</dbReference>
<evidence type="ECO:0000313" key="7">
    <source>
        <dbReference type="EnsemblMetazoa" id="Aqu2.1.42140_001"/>
    </source>
</evidence>
<feature type="domain" description="RDD" evidence="6">
    <location>
        <begin position="85"/>
        <end position="182"/>
    </location>
</feature>
<organism evidence="7">
    <name type="scientific">Amphimedon queenslandica</name>
    <name type="common">Sponge</name>
    <dbReference type="NCBI Taxonomy" id="400682"/>
    <lineage>
        <taxon>Eukaryota</taxon>
        <taxon>Metazoa</taxon>
        <taxon>Porifera</taxon>
        <taxon>Demospongiae</taxon>
        <taxon>Heteroscleromorpha</taxon>
        <taxon>Haplosclerida</taxon>
        <taxon>Niphatidae</taxon>
        <taxon>Amphimedon</taxon>
    </lineage>
</organism>
<keyword evidence="4 5" id="KW-0472">Membrane</keyword>
<proteinExistence type="predicted"/>
<dbReference type="GO" id="GO:0016020">
    <property type="term" value="C:membrane"/>
    <property type="evidence" value="ECO:0007669"/>
    <property type="project" value="UniProtKB-SubCell"/>
</dbReference>
<feature type="transmembrane region" description="Helical" evidence="5">
    <location>
        <begin position="214"/>
        <end position="233"/>
    </location>
</feature>
<keyword evidence="2 5" id="KW-0812">Transmembrane</keyword>
<accession>A0A1X7VQM8</accession>
<dbReference type="KEGG" id="aqu:105314894"/>
<sequence>MADHTAKDSKPKFDMSHWYYCSLWWRNYLYWQSHLANSPQATTQPVYTPPFHPFQPPPVQVVGGARGPSFTVHIRLTTGFETYFAPLWRRAVAEAIDTLLVMLLLKWILPLLDFRIPEVLFLGTDEIMGMDDESIEEVAWTMIVFFISVILERTVHILMELLCCHKFGCTPGKWLLGLRVFNCTSLHYTQTDPFRTVKIEPGNKLGLWQSTLRAVFKSVVSLFCPLVIFFIVMDRGRPQYDRAFRTAVVHYKYLYRPI</sequence>
<evidence type="ECO:0000256" key="5">
    <source>
        <dbReference type="SAM" id="Phobius"/>
    </source>
</evidence>
<comment type="subcellular location">
    <subcellularLocation>
        <location evidence="1">Membrane</location>
        <topology evidence="1">Multi-pass membrane protein</topology>
    </subcellularLocation>
</comment>
<evidence type="ECO:0000256" key="3">
    <source>
        <dbReference type="ARBA" id="ARBA00022989"/>
    </source>
</evidence>
<keyword evidence="8" id="KW-1185">Reference proteome</keyword>
<name>A0A1X7VQM8_AMPQE</name>